<name>A0AA38ZEZ7_VITRO</name>
<dbReference type="EMBL" id="JARBHA010000012">
    <property type="protein sequence ID" value="KAJ9687372.1"/>
    <property type="molecule type" value="Genomic_DNA"/>
</dbReference>
<evidence type="ECO:0000256" key="5">
    <source>
        <dbReference type="ARBA" id="ARBA00022692"/>
    </source>
</evidence>
<comment type="subcellular location">
    <subcellularLocation>
        <location evidence="1">Plastid</location>
        <location evidence="1">Chloroplast membrane</location>
        <topology evidence="1">Multi-pass membrane protein</topology>
    </subcellularLocation>
</comment>
<comment type="caution">
    <text evidence="9">The sequence shown here is derived from an EMBL/GenBank/DDBJ whole genome shotgun (WGS) entry which is preliminary data.</text>
</comment>
<dbReference type="PANTHER" id="PTHR31038">
    <property type="entry name" value="EXPRESSED PROTEIN-RELATED"/>
    <property type="match status" value="1"/>
</dbReference>
<keyword evidence="3" id="KW-0150">Chloroplast</keyword>
<comment type="similarity">
    <text evidence="2">Belongs to the RETICULATA family.</text>
</comment>
<dbReference type="Pfam" id="PF11891">
    <property type="entry name" value="RETICULATA-like"/>
    <property type="match status" value="1"/>
</dbReference>
<dbReference type="AlphaFoldDB" id="A0AA38ZEZ7"/>
<gene>
    <name evidence="9" type="ORF">PVL29_016027</name>
</gene>
<evidence type="ECO:0000313" key="9">
    <source>
        <dbReference type="EMBL" id="KAJ9687372.1"/>
    </source>
</evidence>
<reference evidence="9 10" key="1">
    <citation type="journal article" date="2023" name="BMC Biotechnol.">
        <title>Vitis rotundifolia cv Carlos genome sequencing.</title>
        <authorList>
            <person name="Huff M."/>
            <person name="Hulse-Kemp A."/>
            <person name="Scheffler B."/>
            <person name="Youngblood R."/>
            <person name="Simpson S."/>
            <person name="Babiker E."/>
            <person name="Staton M."/>
        </authorList>
    </citation>
    <scope>NUCLEOTIDE SEQUENCE [LARGE SCALE GENOMIC DNA]</scope>
    <source>
        <tissue evidence="9">Leaf</tissue>
    </source>
</reference>
<protein>
    <submittedName>
        <fullName evidence="9">Uncharacterized protein</fullName>
    </submittedName>
</protein>
<sequence>MKQWIELNWLSRYRLSNEKSIGKSLIEGRKVNCTYICMLRGVGGTGEGTGGDGSNGGGYVSQVDPGIIIINNSEQVAKFIVRVLMSPFTKGSLKMRSQAYWVELLPIGCSHLFINIFKELSVTIPIVSTNALGYGAFLGLFANLRYQLLCGVDRAMINHSDVIGVALFFSTALRILNVQLGETSRLAWLGVEADPLAQSDNFLKAYNRPSEGAAESSSKWLISKKAIVSGLGLLGIKLNRGQVILLLIRNHHLPRHEERGSSGRRSPQLLHSLPDLITMTKQFCSLLIRKCGTSLHVKS</sequence>
<keyword evidence="4" id="KW-0934">Plastid</keyword>
<proteinExistence type="inferred from homology"/>
<evidence type="ECO:0000256" key="6">
    <source>
        <dbReference type="ARBA" id="ARBA00022946"/>
    </source>
</evidence>
<evidence type="ECO:0000256" key="3">
    <source>
        <dbReference type="ARBA" id="ARBA00022528"/>
    </source>
</evidence>
<dbReference type="GO" id="GO:0009706">
    <property type="term" value="C:chloroplast inner membrane"/>
    <property type="evidence" value="ECO:0007669"/>
    <property type="project" value="TreeGrafter"/>
</dbReference>
<organism evidence="9 10">
    <name type="scientific">Vitis rotundifolia</name>
    <name type="common">Muscadine grape</name>
    <dbReference type="NCBI Taxonomy" id="103349"/>
    <lineage>
        <taxon>Eukaryota</taxon>
        <taxon>Viridiplantae</taxon>
        <taxon>Streptophyta</taxon>
        <taxon>Embryophyta</taxon>
        <taxon>Tracheophyta</taxon>
        <taxon>Spermatophyta</taxon>
        <taxon>Magnoliopsida</taxon>
        <taxon>eudicotyledons</taxon>
        <taxon>Gunneridae</taxon>
        <taxon>Pentapetalae</taxon>
        <taxon>rosids</taxon>
        <taxon>Vitales</taxon>
        <taxon>Vitaceae</taxon>
        <taxon>Viteae</taxon>
        <taxon>Vitis</taxon>
    </lineage>
</organism>
<keyword evidence="7" id="KW-1133">Transmembrane helix</keyword>
<evidence type="ECO:0000256" key="2">
    <source>
        <dbReference type="ARBA" id="ARBA00010793"/>
    </source>
</evidence>
<dbReference type="InterPro" id="IPR021825">
    <property type="entry name" value="RETICULATA-related"/>
</dbReference>
<evidence type="ECO:0000256" key="8">
    <source>
        <dbReference type="ARBA" id="ARBA00023136"/>
    </source>
</evidence>
<dbReference type="GO" id="GO:0099402">
    <property type="term" value="P:plant organ development"/>
    <property type="evidence" value="ECO:0007669"/>
    <property type="project" value="TreeGrafter"/>
</dbReference>
<keyword evidence="10" id="KW-1185">Reference proteome</keyword>
<evidence type="ECO:0000256" key="7">
    <source>
        <dbReference type="ARBA" id="ARBA00022989"/>
    </source>
</evidence>
<accession>A0AA38ZEZ7</accession>
<evidence type="ECO:0000256" key="1">
    <source>
        <dbReference type="ARBA" id="ARBA00004508"/>
    </source>
</evidence>
<dbReference type="Proteomes" id="UP001168098">
    <property type="component" value="Unassembled WGS sequence"/>
</dbReference>
<dbReference type="PANTHER" id="PTHR31038:SF2">
    <property type="entry name" value="PROTEIN RETICULATA-RELATED 1, CHLOROPLASTIC"/>
    <property type="match status" value="1"/>
</dbReference>
<evidence type="ECO:0000256" key="4">
    <source>
        <dbReference type="ARBA" id="ARBA00022640"/>
    </source>
</evidence>
<keyword evidence="6" id="KW-0809">Transit peptide</keyword>
<keyword evidence="8" id="KW-0472">Membrane</keyword>
<keyword evidence="5" id="KW-0812">Transmembrane</keyword>
<evidence type="ECO:0000313" key="10">
    <source>
        <dbReference type="Proteomes" id="UP001168098"/>
    </source>
</evidence>